<dbReference type="OrthoDB" id="10035433at2759"/>
<keyword evidence="4" id="KW-1185">Reference proteome</keyword>
<feature type="region of interest" description="Disordered" evidence="1">
    <location>
        <begin position="1"/>
        <end position="59"/>
    </location>
</feature>
<keyword evidence="2" id="KW-0472">Membrane</keyword>
<comment type="caution">
    <text evidence="3">The sequence shown here is derived from an EMBL/GenBank/DDBJ whole genome shotgun (WGS) entry which is preliminary data.</text>
</comment>
<evidence type="ECO:0000313" key="4">
    <source>
        <dbReference type="Proteomes" id="UP000316759"/>
    </source>
</evidence>
<feature type="compositionally biased region" description="Basic and acidic residues" evidence="1">
    <location>
        <begin position="42"/>
        <end position="54"/>
    </location>
</feature>
<feature type="transmembrane region" description="Helical" evidence="2">
    <location>
        <begin position="128"/>
        <end position="149"/>
    </location>
</feature>
<feature type="transmembrane region" description="Helical" evidence="2">
    <location>
        <begin position="161"/>
        <end position="186"/>
    </location>
</feature>
<evidence type="ECO:0000256" key="2">
    <source>
        <dbReference type="SAM" id="Phobius"/>
    </source>
</evidence>
<gene>
    <name evidence="3" type="ORF">FGIG_02150</name>
</gene>
<proteinExistence type="predicted"/>
<dbReference type="Proteomes" id="UP000316759">
    <property type="component" value="Unassembled WGS sequence"/>
</dbReference>
<dbReference type="EMBL" id="SUNJ01011422">
    <property type="protein sequence ID" value="TPP58893.1"/>
    <property type="molecule type" value="Genomic_DNA"/>
</dbReference>
<evidence type="ECO:0000313" key="3">
    <source>
        <dbReference type="EMBL" id="TPP58893.1"/>
    </source>
</evidence>
<feature type="compositionally biased region" description="Basic and acidic residues" evidence="1">
    <location>
        <begin position="1"/>
        <end position="11"/>
    </location>
</feature>
<feature type="transmembrane region" description="Helical" evidence="2">
    <location>
        <begin position="225"/>
        <end position="244"/>
    </location>
</feature>
<feature type="transmembrane region" description="Helical" evidence="2">
    <location>
        <begin position="256"/>
        <end position="276"/>
    </location>
</feature>
<evidence type="ECO:0000256" key="1">
    <source>
        <dbReference type="SAM" id="MobiDB-lite"/>
    </source>
</evidence>
<keyword evidence="2" id="KW-1133">Transmembrane helix</keyword>
<protein>
    <recommendedName>
        <fullName evidence="5">Transmembrane protein</fullName>
    </recommendedName>
</protein>
<reference evidence="3 4" key="1">
    <citation type="submission" date="2019-04" db="EMBL/GenBank/DDBJ databases">
        <title>Annotation for the trematode Fasciola gigantica.</title>
        <authorList>
            <person name="Choi Y.-J."/>
        </authorList>
    </citation>
    <scope>NUCLEOTIDE SEQUENCE [LARGE SCALE GENOMIC DNA]</scope>
    <source>
        <strain evidence="3">Uganda_cow_1</strain>
    </source>
</reference>
<evidence type="ECO:0008006" key="5">
    <source>
        <dbReference type="Google" id="ProtNLM"/>
    </source>
</evidence>
<dbReference type="STRING" id="46835.A0A504YCX1"/>
<accession>A0A504YCX1</accession>
<sequence length="335" mass="37446">MQRKKPDEHPSARPLLIGQSQTNNIAPAGGESQLPTSVSTALHEHRMSPDDKQASLKPIGRSPDAEMLEALKDLAHMEDVFAFPLISRFTLSFHSRPVELFYRNLGLRRPKCLAAKMLSWSTPRVAPFINAVLETIMLILILVTCLATFLDSLRAAHSPIFYVVAVIALFLQFLFLSLLIVDMIAWNSGQAGSGASGTTGCNWRGCAMRTYMVCFRWPMRDMTGAILLFLPTAVVLSNFTEAYFTGTREYSHIFVAYYRIIFRLMLAFTLFNYTLFTTFSSWTKALSACVGCAMAIFLCLLPAKKNSSLHLANDRYWHFGPIVHKYNQAGVALPA</sequence>
<organism evidence="3 4">
    <name type="scientific">Fasciola gigantica</name>
    <name type="common">Giant liver fluke</name>
    <dbReference type="NCBI Taxonomy" id="46835"/>
    <lineage>
        <taxon>Eukaryota</taxon>
        <taxon>Metazoa</taxon>
        <taxon>Spiralia</taxon>
        <taxon>Lophotrochozoa</taxon>
        <taxon>Platyhelminthes</taxon>
        <taxon>Trematoda</taxon>
        <taxon>Digenea</taxon>
        <taxon>Plagiorchiida</taxon>
        <taxon>Echinostomata</taxon>
        <taxon>Echinostomatoidea</taxon>
        <taxon>Fasciolidae</taxon>
        <taxon>Fasciola</taxon>
    </lineage>
</organism>
<name>A0A504YCX1_FASGI</name>
<dbReference type="AlphaFoldDB" id="A0A504YCX1"/>
<keyword evidence="2" id="KW-0812">Transmembrane</keyword>